<dbReference type="GO" id="GO:0003677">
    <property type="term" value="F:DNA binding"/>
    <property type="evidence" value="ECO:0007669"/>
    <property type="project" value="InterPro"/>
</dbReference>
<dbReference type="InterPro" id="IPR002686">
    <property type="entry name" value="Transposase_17"/>
</dbReference>
<dbReference type="SMART" id="SM01321">
    <property type="entry name" value="Y1_Tnp"/>
    <property type="match status" value="1"/>
</dbReference>
<dbReference type="PANTHER" id="PTHR33360">
    <property type="entry name" value="TRANSPOSASE FOR INSERTION SEQUENCE ELEMENT IS200"/>
    <property type="match status" value="1"/>
</dbReference>
<dbReference type="AlphaFoldDB" id="A0A2D0KDP1"/>
<evidence type="ECO:0000259" key="1">
    <source>
        <dbReference type="SMART" id="SM01321"/>
    </source>
</evidence>
<name>A0A2D0KDP1_9GAMM</name>
<protein>
    <submittedName>
        <fullName evidence="2">Transposase</fullName>
    </submittedName>
</protein>
<comment type="caution">
    <text evidence="2">The sequence shown here is derived from an EMBL/GenBank/DDBJ whole genome shotgun (WGS) entry which is preliminary data.</text>
</comment>
<dbReference type="OrthoDB" id="9798161at2"/>
<organism evidence="2 3">
    <name type="scientific">Xenorhabdus ishibashii</name>
    <dbReference type="NCBI Taxonomy" id="1034471"/>
    <lineage>
        <taxon>Bacteria</taxon>
        <taxon>Pseudomonadati</taxon>
        <taxon>Pseudomonadota</taxon>
        <taxon>Gammaproteobacteria</taxon>
        <taxon>Enterobacterales</taxon>
        <taxon>Morganellaceae</taxon>
        <taxon>Xenorhabdus</taxon>
    </lineage>
</organism>
<dbReference type="SUPFAM" id="SSF143422">
    <property type="entry name" value="Transposase IS200-like"/>
    <property type="match status" value="1"/>
</dbReference>
<dbReference type="EMBL" id="NJAK01000001">
    <property type="protein sequence ID" value="PHM61553.1"/>
    <property type="molecule type" value="Genomic_DNA"/>
</dbReference>
<evidence type="ECO:0000313" key="2">
    <source>
        <dbReference type="EMBL" id="PHM61553.1"/>
    </source>
</evidence>
<dbReference type="Proteomes" id="UP000222168">
    <property type="component" value="Unassembled WGS sequence"/>
</dbReference>
<keyword evidence="3" id="KW-1185">Reference proteome</keyword>
<proteinExistence type="predicted"/>
<reference evidence="2 3" key="1">
    <citation type="journal article" date="2017" name="Nat. Microbiol.">
        <title>Natural product diversity associated with the nematode symbionts Photorhabdus and Xenorhabdus.</title>
        <authorList>
            <person name="Tobias N.J."/>
            <person name="Wolff H."/>
            <person name="Djahanschiri B."/>
            <person name="Grundmann F."/>
            <person name="Kronenwerth M."/>
            <person name="Shi Y.M."/>
            <person name="Simonyi S."/>
            <person name="Grun P."/>
            <person name="Shapiro-Ilan D."/>
            <person name="Pidot S.J."/>
            <person name="Stinear T.P."/>
            <person name="Ebersberger I."/>
            <person name="Bode H.B."/>
        </authorList>
    </citation>
    <scope>NUCLEOTIDE SEQUENCE [LARGE SCALE GENOMIC DNA]</scope>
    <source>
        <strain evidence="2 3">DSM 22670</strain>
    </source>
</reference>
<dbReference type="Gene3D" id="3.30.70.1290">
    <property type="entry name" value="Transposase IS200-like"/>
    <property type="match status" value="1"/>
</dbReference>
<dbReference type="GO" id="GO:0004803">
    <property type="term" value="F:transposase activity"/>
    <property type="evidence" value="ECO:0007669"/>
    <property type="project" value="InterPro"/>
</dbReference>
<dbReference type="Pfam" id="PF01797">
    <property type="entry name" value="Y1_Tnp"/>
    <property type="match status" value="1"/>
</dbReference>
<sequence length="151" mass="17528">MGIKAQSSAHTKWLCKYHIVFSPKYRRKVIFTSLRSSIGEILRDLCKYKGVEIIEGHLMPDHVHMLVSIPPKISVSSFMGYLKGKSSLMIFDKHANLKYKFGNRKFWSEGYYVSTVGLNEATIRKYIREQEKSDLLQDKLSTQEYNDPFKG</sequence>
<accession>A0A2D0KDP1</accession>
<dbReference type="InterPro" id="IPR036515">
    <property type="entry name" value="Transposase_17_sf"/>
</dbReference>
<feature type="domain" description="Transposase IS200-like" evidence="1">
    <location>
        <begin position="12"/>
        <end position="130"/>
    </location>
</feature>
<dbReference type="PANTHER" id="PTHR33360:SF2">
    <property type="entry name" value="TRANSPOSASE FOR INSERTION SEQUENCE ELEMENT IS200"/>
    <property type="match status" value="1"/>
</dbReference>
<dbReference type="RefSeq" id="WP_099116705.1">
    <property type="nucleotide sequence ID" value="NZ_NJAK01000001.1"/>
</dbReference>
<dbReference type="NCBIfam" id="NF033573">
    <property type="entry name" value="transpos_IS200"/>
    <property type="match status" value="1"/>
</dbReference>
<gene>
    <name evidence="2" type="ORF">Xish_00689</name>
</gene>
<evidence type="ECO:0000313" key="3">
    <source>
        <dbReference type="Proteomes" id="UP000222168"/>
    </source>
</evidence>
<dbReference type="GO" id="GO:0006313">
    <property type="term" value="P:DNA transposition"/>
    <property type="evidence" value="ECO:0007669"/>
    <property type="project" value="InterPro"/>
</dbReference>